<keyword evidence="3" id="KW-1185">Reference proteome</keyword>
<reference evidence="2 3" key="1">
    <citation type="journal article" date="2019" name="Nat. Ecol. Evol.">
        <title>Megaphylogeny resolves global patterns of mushroom evolution.</title>
        <authorList>
            <person name="Varga T."/>
            <person name="Krizsan K."/>
            <person name="Foldi C."/>
            <person name="Dima B."/>
            <person name="Sanchez-Garcia M."/>
            <person name="Sanchez-Ramirez S."/>
            <person name="Szollosi G.J."/>
            <person name="Szarkandi J.G."/>
            <person name="Papp V."/>
            <person name="Albert L."/>
            <person name="Andreopoulos W."/>
            <person name="Angelini C."/>
            <person name="Antonin V."/>
            <person name="Barry K.W."/>
            <person name="Bougher N.L."/>
            <person name="Buchanan P."/>
            <person name="Buyck B."/>
            <person name="Bense V."/>
            <person name="Catcheside P."/>
            <person name="Chovatia M."/>
            <person name="Cooper J."/>
            <person name="Damon W."/>
            <person name="Desjardin D."/>
            <person name="Finy P."/>
            <person name="Geml J."/>
            <person name="Haridas S."/>
            <person name="Hughes K."/>
            <person name="Justo A."/>
            <person name="Karasinski D."/>
            <person name="Kautmanova I."/>
            <person name="Kiss B."/>
            <person name="Kocsube S."/>
            <person name="Kotiranta H."/>
            <person name="LaButti K.M."/>
            <person name="Lechner B.E."/>
            <person name="Liimatainen K."/>
            <person name="Lipzen A."/>
            <person name="Lukacs Z."/>
            <person name="Mihaltcheva S."/>
            <person name="Morgado L.N."/>
            <person name="Niskanen T."/>
            <person name="Noordeloos M.E."/>
            <person name="Ohm R.A."/>
            <person name="Ortiz-Santana B."/>
            <person name="Ovrebo C."/>
            <person name="Racz N."/>
            <person name="Riley R."/>
            <person name="Savchenko A."/>
            <person name="Shiryaev A."/>
            <person name="Soop K."/>
            <person name="Spirin V."/>
            <person name="Szebenyi C."/>
            <person name="Tomsovsky M."/>
            <person name="Tulloss R.E."/>
            <person name="Uehling J."/>
            <person name="Grigoriev I.V."/>
            <person name="Vagvolgyi C."/>
            <person name="Papp T."/>
            <person name="Martin F.M."/>
            <person name="Miettinen O."/>
            <person name="Hibbett D.S."/>
            <person name="Nagy L.G."/>
        </authorList>
    </citation>
    <scope>NUCLEOTIDE SEQUENCE [LARGE SCALE GENOMIC DNA]</scope>
    <source>
        <strain evidence="2 3">OMC1185</strain>
    </source>
</reference>
<dbReference type="OrthoDB" id="10680114at2759"/>
<sequence>MVLPTPEWVVRYQLKSLQHPSPSPREGREGRRRTSRQTVACFPTGYACVVGLNTVLKDRCAPQSRQSSTRQEPESERSEGLGPLRGEYHLDLLSFSASDEHAEATAAPVYPSRNGSAREESPVEHGQLMDTSEQHPIPLQPNPDAPGVSGSTPQNGGSLQEAPRLSFIRLSSLRPSEEGSSRENEPPRGLARLDAIHEEGIINASAVSVSITPTTATRPYYDAYEDSLLSPVSLNLPDSPAQEEGVWDSAVGRPLATSATCVDGPVSRRQRPNGQAVTPFPSLGGLRRTTM</sequence>
<evidence type="ECO:0000256" key="1">
    <source>
        <dbReference type="SAM" id="MobiDB-lite"/>
    </source>
</evidence>
<protein>
    <submittedName>
        <fullName evidence="2">Uncharacterized protein</fullName>
    </submittedName>
</protein>
<evidence type="ECO:0000313" key="3">
    <source>
        <dbReference type="Proteomes" id="UP000305948"/>
    </source>
</evidence>
<feature type="region of interest" description="Disordered" evidence="1">
    <location>
        <begin position="261"/>
        <end position="291"/>
    </location>
</feature>
<dbReference type="EMBL" id="ML213509">
    <property type="protein sequence ID" value="TFK52215.1"/>
    <property type="molecule type" value="Genomic_DNA"/>
</dbReference>
<name>A0A5C3N5A3_9AGAM</name>
<dbReference type="AlphaFoldDB" id="A0A5C3N5A3"/>
<gene>
    <name evidence="2" type="ORF">OE88DRAFT_1371897</name>
</gene>
<feature type="region of interest" description="Disordered" evidence="1">
    <location>
        <begin position="103"/>
        <end position="165"/>
    </location>
</feature>
<proteinExistence type="predicted"/>
<organism evidence="2 3">
    <name type="scientific">Heliocybe sulcata</name>
    <dbReference type="NCBI Taxonomy" id="5364"/>
    <lineage>
        <taxon>Eukaryota</taxon>
        <taxon>Fungi</taxon>
        <taxon>Dikarya</taxon>
        <taxon>Basidiomycota</taxon>
        <taxon>Agaricomycotina</taxon>
        <taxon>Agaricomycetes</taxon>
        <taxon>Gloeophyllales</taxon>
        <taxon>Gloeophyllaceae</taxon>
        <taxon>Heliocybe</taxon>
    </lineage>
</organism>
<accession>A0A5C3N5A3</accession>
<dbReference type="Proteomes" id="UP000305948">
    <property type="component" value="Unassembled WGS sequence"/>
</dbReference>
<feature type="region of interest" description="Disordered" evidence="1">
    <location>
        <begin position="60"/>
        <end position="84"/>
    </location>
</feature>
<evidence type="ECO:0000313" key="2">
    <source>
        <dbReference type="EMBL" id="TFK52215.1"/>
    </source>
</evidence>
<feature type="compositionally biased region" description="Polar residues" evidence="1">
    <location>
        <begin position="149"/>
        <end position="158"/>
    </location>
</feature>